<evidence type="ECO:0000313" key="2">
    <source>
        <dbReference type="EMBL" id="KJV90262.1"/>
    </source>
</evidence>
<feature type="region of interest" description="Disordered" evidence="1">
    <location>
        <begin position="1"/>
        <end position="40"/>
    </location>
</feature>
<accession>A0A0F3QDB0</accession>
<sequence>MRAMPPRDDNGRSNHATNHRMTAIEPSHTTRKITYRLHKT</sequence>
<name>A0A0F3QDB0_RICBE</name>
<gene>
    <name evidence="2" type="ORF">RBEAN4_1265</name>
</gene>
<organism evidence="2 3">
    <name type="scientific">Rickettsia bellii str. RML An4</name>
    <dbReference type="NCBI Taxonomy" id="1359193"/>
    <lineage>
        <taxon>Bacteria</taxon>
        <taxon>Pseudomonadati</taxon>
        <taxon>Pseudomonadota</taxon>
        <taxon>Alphaproteobacteria</taxon>
        <taxon>Rickettsiales</taxon>
        <taxon>Rickettsiaceae</taxon>
        <taxon>Rickettsieae</taxon>
        <taxon>Rickettsia</taxon>
        <taxon>belli group</taxon>
    </lineage>
</organism>
<feature type="compositionally biased region" description="Basic residues" evidence="1">
    <location>
        <begin position="29"/>
        <end position="40"/>
    </location>
</feature>
<evidence type="ECO:0000313" key="3">
    <source>
        <dbReference type="Proteomes" id="UP000033661"/>
    </source>
</evidence>
<comment type="caution">
    <text evidence="2">The sequence shown here is derived from an EMBL/GenBank/DDBJ whole genome shotgun (WGS) entry which is preliminary data.</text>
</comment>
<proteinExistence type="predicted"/>
<dbReference type="AlphaFoldDB" id="A0A0F3QDB0"/>
<dbReference type="EMBL" id="LAOI01000001">
    <property type="protein sequence ID" value="KJV90262.1"/>
    <property type="molecule type" value="Genomic_DNA"/>
</dbReference>
<evidence type="ECO:0000256" key="1">
    <source>
        <dbReference type="SAM" id="MobiDB-lite"/>
    </source>
</evidence>
<feature type="compositionally biased region" description="Basic and acidic residues" evidence="1">
    <location>
        <begin position="1"/>
        <end position="12"/>
    </location>
</feature>
<dbReference type="Proteomes" id="UP000033661">
    <property type="component" value="Unassembled WGS sequence"/>
</dbReference>
<keyword evidence="3" id="KW-1185">Reference proteome</keyword>
<protein>
    <submittedName>
        <fullName evidence="2">Uncharacterized protein</fullName>
    </submittedName>
</protein>
<reference evidence="2 3" key="1">
    <citation type="submission" date="2015-02" db="EMBL/GenBank/DDBJ databases">
        <title>Genome Sequencing of Rickettsiales.</title>
        <authorList>
            <person name="Daugherty S.C."/>
            <person name="Su Q."/>
            <person name="Abolude K."/>
            <person name="Beier-Sexton M."/>
            <person name="Carlyon J.A."/>
            <person name="Carter R."/>
            <person name="Day N.P."/>
            <person name="Dumler S.J."/>
            <person name="Dyachenko V."/>
            <person name="Godinez A."/>
            <person name="Kurtti T.J."/>
            <person name="Lichay M."/>
            <person name="Mullins K.E."/>
            <person name="Ott S."/>
            <person name="Pappas-Brown V."/>
            <person name="Paris D.H."/>
            <person name="Patel P."/>
            <person name="Richards A.L."/>
            <person name="Sadzewicz L."/>
            <person name="Sears K."/>
            <person name="Seidman D."/>
            <person name="Sengamalay N."/>
            <person name="Stenos J."/>
            <person name="Tallon L.J."/>
            <person name="Vincent G."/>
            <person name="Fraser C.M."/>
            <person name="Munderloh U."/>
            <person name="Dunning-Hotopp J.C."/>
        </authorList>
    </citation>
    <scope>NUCLEOTIDE SEQUENCE [LARGE SCALE GENOMIC DNA]</scope>
    <source>
        <strain evidence="2 3">RML An4</strain>
    </source>
</reference>